<feature type="compositionally biased region" description="Basic and acidic residues" evidence="2">
    <location>
        <begin position="203"/>
        <end position="229"/>
    </location>
</feature>
<evidence type="ECO:0000313" key="4">
    <source>
        <dbReference type="Proteomes" id="UP000309340"/>
    </source>
</evidence>
<feature type="region of interest" description="Disordered" evidence="2">
    <location>
        <begin position="194"/>
        <end position="231"/>
    </location>
</feature>
<evidence type="ECO:0000256" key="2">
    <source>
        <dbReference type="SAM" id="MobiDB-lite"/>
    </source>
</evidence>
<protein>
    <submittedName>
        <fullName evidence="3">Uncharacterized protein</fullName>
    </submittedName>
</protein>
<reference evidence="3 4" key="1">
    <citation type="submission" date="2017-03" db="EMBL/GenBank/DDBJ databases">
        <title>Genomes of endolithic fungi from Antarctica.</title>
        <authorList>
            <person name="Coleine C."/>
            <person name="Masonjones S."/>
            <person name="Stajich J.E."/>
        </authorList>
    </citation>
    <scope>NUCLEOTIDE SEQUENCE [LARGE SCALE GENOMIC DNA]</scope>
    <source>
        <strain evidence="3 4">CCFEE 5184</strain>
    </source>
</reference>
<dbReference type="Proteomes" id="UP000309340">
    <property type="component" value="Unassembled WGS sequence"/>
</dbReference>
<dbReference type="OrthoDB" id="3921758at2759"/>
<organism evidence="3 4">
    <name type="scientific">Friedmanniomyces simplex</name>
    <dbReference type="NCBI Taxonomy" id="329884"/>
    <lineage>
        <taxon>Eukaryota</taxon>
        <taxon>Fungi</taxon>
        <taxon>Dikarya</taxon>
        <taxon>Ascomycota</taxon>
        <taxon>Pezizomycotina</taxon>
        <taxon>Dothideomycetes</taxon>
        <taxon>Dothideomycetidae</taxon>
        <taxon>Mycosphaerellales</taxon>
        <taxon>Teratosphaeriaceae</taxon>
        <taxon>Friedmanniomyces</taxon>
    </lineage>
</organism>
<keyword evidence="1" id="KW-0175">Coiled coil</keyword>
<feature type="region of interest" description="Disordered" evidence="2">
    <location>
        <begin position="410"/>
        <end position="445"/>
    </location>
</feature>
<feature type="region of interest" description="Disordered" evidence="2">
    <location>
        <begin position="1"/>
        <end position="30"/>
    </location>
</feature>
<feature type="coiled-coil region" evidence="1">
    <location>
        <begin position="265"/>
        <end position="376"/>
    </location>
</feature>
<gene>
    <name evidence="3" type="ORF">B0A55_01655</name>
</gene>
<accession>A0A4U0XTB8</accession>
<dbReference type="Gene3D" id="1.10.287.1490">
    <property type="match status" value="1"/>
</dbReference>
<feature type="compositionally biased region" description="Polar residues" evidence="2">
    <location>
        <begin position="1"/>
        <end position="16"/>
    </location>
</feature>
<dbReference type="AlphaFoldDB" id="A0A4U0XTB8"/>
<dbReference type="EMBL" id="NAJQ01000061">
    <property type="protein sequence ID" value="TKA80920.1"/>
    <property type="molecule type" value="Genomic_DNA"/>
</dbReference>
<evidence type="ECO:0000256" key="1">
    <source>
        <dbReference type="SAM" id="Coils"/>
    </source>
</evidence>
<keyword evidence="4" id="KW-1185">Reference proteome</keyword>
<proteinExistence type="predicted"/>
<sequence length="445" mass="49160">MSSAESIIPTASTSPAPQAEQDGIHFEPLSSTDGKEAAISMAAPAIAPKIAPLPLNHLDSWSTSHARPTRSRSWSTTTLPNWGPSEGSLINLTERLHSKTFQLHSQSLALRGKDREIEQLRYWLDGRGQQAGELFMRIDEEQKGRKGAEGRCEELGKWFKSLEGSYEKACRRVAALEWRVAEWNVEKVGMRVGAGGEETSAGPEERSAADPAEKEGVAPKDGSDGHPSKIDVLPRIASSSTRDLALATTALEAACRHIAHQTPRIDALEKELVETEDELKDLWLASRSHAAQMKAGTRQLEDLEREKEELEHEKQGLEAKIEESEREIERLRACEDKAAARYEQREEAWEVVVEARDAAEELVEKQVVELASLRRRNQRGKKGHEELLVYAEEEHGARVRAEERLAEVLGKGGECGEGGEEMGGLAEKEDGGLGQSPEGHERVIV</sequence>
<evidence type="ECO:0000313" key="3">
    <source>
        <dbReference type="EMBL" id="TKA80920.1"/>
    </source>
</evidence>
<comment type="caution">
    <text evidence="3">The sequence shown here is derived from an EMBL/GenBank/DDBJ whole genome shotgun (WGS) entry which is preliminary data.</text>
</comment>
<name>A0A4U0XTB8_9PEZI</name>